<feature type="region of interest" description="Disordered" evidence="3">
    <location>
        <begin position="231"/>
        <end position="441"/>
    </location>
</feature>
<feature type="compositionally biased region" description="Basic and acidic residues" evidence="3">
    <location>
        <begin position="430"/>
        <end position="441"/>
    </location>
</feature>
<dbReference type="OrthoDB" id="153872at2759"/>
<feature type="compositionally biased region" description="Basic and acidic residues" evidence="3">
    <location>
        <begin position="1"/>
        <end position="17"/>
    </location>
</feature>
<evidence type="ECO:0000256" key="2">
    <source>
        <dbReference type="SAM" id="Coils"/>
    </source>
</evidence>
<evidence type="ECO:0000313" key="5">
    <source>
        <dbReference type="Proteomes" id="UP000041254"/>
    </source>
</evidence>
<feature type="compositionally biased region" description="Basic and acidic residues" evidence="3">
    <location>
        <begin position="231"/>
        <end position="410"/>
    </location>
</feature>
<dbReference type="STRING" id="1169540.A0A0G4H2P3"/>
<sequence>MDEMRAMLDSLMGKDRNASINERKKKRSSFRDPEVCKWYLLDFCPHELFPNTKSDLGPCPNIHSDALREAFLADPEHDALQAQYEEDFAKVLQELVDQVEAKIKKGNQRIVAPIPEATLPEDKQQRVNELEARISDRLKKAEELAEEGRISECALFHQEIATYKDEIERIKATPFDSYIRKETQLRVCNVCGAMQSLADSMSRFESHVTGKQHMGYEKIRAYLAEIRKRQEERKKDGVNGDEAKRASEGDRERDRERDRGEEREGEGGGKKGEAINGDRKEKERHRSKDKERERERDRGYDDDRYRDRDRDRDREKDRDRRRSKDRERRRDRSRSYDDNDDDRRSRDRHRDRDRDRDRDRKRSHYRDYDRDRDRDRKRDHRRYDDDEDEYDKRRDRERERDRDRDRRRDYDDDDDRDREDRRRSKSKQKRSGERHRYDDDY</sequence>
<dbReference type="GO" id="GO:0005685">
    <property type="term" value="C:U1 snRNP"/>
    <property type="evidence" value="ECO:0007669"/>
    <property type="project" value="InterPro"/>
</dbReference>
<accession>A0A0G4H2P3</accession>
<dbReference type="AlphaFoldDB" id="A0A0G4H2P3"/>
<dbReference type="InParanoid" id="A0A0G4H2P3"/>
<feature type="coiled-coil region" evidence="2">
    <location>
        <begin position="89"/>
        <end position="147"/>
    </location>
</feature>
<dbReference type="Proteomes" id="UP000041254">
    <property type="component" value="Unassembled WGS sequence"/>
</dbReference>
<evidence type="ECO:0000313" key="4">
    <source>
        <dbReference type="EMBL" id="CEM37946.1"/>
    </source>
</evidence>
<dbReference type="EMBL" id="CDMY01000964">
    <property type="protein sequence ID" value="CEM37946.1"/>
    <property type="molecule type" value="Genomic_DNA"/>
</dbReference>
<evidence type="ECO:0000256" key="1">
    <source>
        <dbReference type="ARBA" id="ARBA00005655"/>
    </source>
</evidence>
<dbReference type="FunCoup" id="A0A0G4H2P3">
    <property type="interactions" value="542"/>
</dbReference>
<dbReference type="PANTHER" id="PTHR12375">
    <property type="entry name" value="RNA-BINDING PROTEIN LUC7-RELATED"/>
    <property type="match status" value="1"/>
</dbReference>
<dbReference type="InterPro" id="IPR004882">
    <property type="entry name" value="Luc7-rel"/>
</dbReference>
<keyword evidence="2" id="KW-0175">Coiled coil</keyword>
<reference evidence="4 5" key="1">
    <citation type="submission" date="2014-11" db="EMBL/GenBank/DDBJ databases">
        <authorList>
            <person name="Zhu J."/>
            <person name="Qi W."/>
            <person name="Song R."/>
        </authorList>
    </citation>
    <scope>NUCLEOTIDE SEQUENCE [LARGE SCALE GENOMIC DNA]</scope>
</reference>
<protein>
    <submittedName>
        <fullName evidence="4">Uncharacterized protein</fullName>
    </submittedName>
</protein>
<keyword evidence="5" id="KW-1185">Reference proteome</keyword>
<dbReference type="OMA" id="CPHELFP"/>
<proteinExistence type="inferred from homology"/>
<dbReference type="PhylomeDB" id="A0A0G4H2P3"/>
<dbReference type="VEuPathDB" id="CryptoDB:Vbra_19439"/>
<evidence type="ECO:0000256" key="3">
    <source>
        <dbReference type="SAM" id="MobiDB-lite"/>
    </source>
</evidence>
<name>A0A0G4H2P3_VITBC</name>
<dbReference type="GO" id="GO:0006376">
    <property type="term" value="P:mRNA splice site recognition"/>
    <property type="evidence" value="ECO:0007669"/>
    <property type="project" value="InterPro"/>
</dbReference>
<gene>
    <name evidence="4" type="ORF">Vbra_19439</name>
</gene>
<comment type="similarity">
    <text evidence="1">Belongs to the Luc7 family.</text>
</comment>
<dbReference type="GO" id="GO:0003729">
    <property type="term" value="F:mRNA binding"/>
    <property type="evidence" value="ECO:0007669"/>
    <property type="project" value="InterPro"/>
</dbReference>
<dbReference type="Pfam" id="PF03194">
    <property type="entry name" value="LUC7"/>
    <property type="match status" value="1"/>
</dbReference>
<organism evidence="4 5">
    <name type="scientific">Vitrella brassicaformis (strain CCMP3155)</name>
    <dbReference type="NCBI Taxonomy" id="1169540"/>
    <lineage>
        <taxon>Eukaryota</taxon>
        <taxon>Sar</taxon>
        <taxon>Alveolata</taxon>
        <taxon>Colpodellida</taxon>
        <taxon>Vitrellaceae</taxon>
        <taxon>Vitrella</taxon>
    </lineage>
</organism>
<feature type="region of interest" description="Disordered" evidence="3">
    <location>
        <begin position="1"/>
        <end position="31"/>
    </location>
</feature>